<name>A0A518DZR3_9BACT</name>
<evidence type="ECO:0000256" key="1">
    <source>
        <dbReference type="SAM" id="MobiDB-lite"/>
    </source>
</evidence>
<proteinExistence type="predicted"/>
<evidence type="ECO:0000313" key="4">
    <source>
        <dbReference type="Proteomes" id="UP000317648"/>
    </source>
</evidence>
<reference evidence="3 4" key="1">
    <citation type="submission" date="2019-02" db="EMBL/GenBank/DDBJ databases">
        <title>Deep-cultivation of Planctomycetes and their phenomic and genomic characterization uncovers novel biology.</title>
        <authorList>
            <person name="Wiegand S."/>
            <person name="Jogler M."/>
            <person name="Boedeker C."/>
            <person name="Pinto D."/>
            <person name="Vollmers J."/>
            <person name="Rivas-Marin E."/>
            <person name="Kohn T."/>
            <person name="Peeters S.H."/>
            <person name="Heuer A."/>
            <person name="Rast P."/>
            <person name="Oberbeckmann S."/>
            <person name="Bunk B."/>
            <person name="Jeske O."/>
            <person name="Meyerdierks A."/>
            <person name="Storesund J.E."/>
            <person name="Kallscheuer N."/>
            <person name="Luecker S."/>
            <person name="Lage O.M."/>
            <person name="Pohl T."/>
            <person name="Merkel B.J."/>
            <person name="Hornburger P."/>
            <person name="Mueller R.-W."/>
            <person name="Bruemmer F."/>
            <person name="Labrenz M."/>
            <person name="Spormann A.M."/>
            <person name="Op den Camp H."/>
            <person name="Overmann J."/>
            <person name="Amann R."/>
            <person name="Jetten M.S.M."/>
            <person name="Mascher T."/>
            <person name="Medema M.H."/>
            <person name="Devos D.P."/>
            <person name="Kaster A.-K."/>
            <person name="Ovreas L."/>
            <person name="Rohde M."/>
            <person name="Galperin M.Y."/>
            <person name="Jogler C."/>
        </authorList>
    </citation>
    <scope>NUCLEOTIDE SEQUENCE [LARGE SCALE GENOMIC DNA]</scope>
    <source>
        <strain evidence="3 4">Pla85_3_4</strain>
    </source>
</reference>
<sequence length="64" mass="6971" precursor="true">MNLTEKLRLRIICLTLVACFPAVLELAALTMQPTADDNRQVVENLEPGQQSSSAALEASDDRQA</sequence>
<dbReference type="AlphaFoldDB" id="A0A518DZR3"/>
<keyword evidence="4" id="KW-1185">Reference proteome</keyword>
<keyword evidence="2" id="KW-0732">Signal</keyword>
<dbReference type="EMBL" id="CP036433">
    <property type="protein sequence ID" value="QDU97305.1"/>
    <property type="molecule type" value="Genomic_DNA"/>
</dbReference>
<gene>
    <name evidence="3" type="ORF">Pla8534_51510</name>
</gene>
<dbReference type="RefSeq" id="WP_145056091.1">
    <property type="nucleotide sequence ID" value="NZ_CP036433.1"/>
</dbReference>
<feature type="chain" id="PRO_5021841518" evidence="2">
    <location>
        <begin position="28"/>
        <end position="64"/>
    </location>
</feature>
<organism evidence="3 4">
    <name type="scientific">Lignipirellula cremea</name>
    <dbReference type="NCBI Taxonomy" id="2528010"/>
    <lineage>
        <taxon>Bacteria</taxon>
        <taxon>Pseudomonadati</taxon>
        <taxon>Planctomycetota</taxon>
        <taxon>Planctomycetia</taxon>
        <taxon>Pirellulales</taxon>
        <taxon>Pirellulaceae</taxon>
        <taxon>Lignipirellula</taxon>
    </lineage>
</organism>
<accession>A0A518DZR3</accession>
<feature type="region of interest" description="Disordered" evidence="1">
    <location>
        <begin position="41"/>
        <end position="64"/>
    </location>
</feature>
<feature type="signal peptide" evidence="2">
    <location>
        <begin position="1"/>
        <end position="27"/>
    </location>
</feature>
<dbReference type="KEGG" id="lcre:Pla8534_51510"/>
<evidence type="ECO:0000313" key="3">
    <source>
        <dbReference type="EMBL" id="QDU97305.1"/>
    </source>
</evidence>
<protein>
    <submittedName>
        <fullName evidence="3">Uncharacterized protein</fullName>
    </submittedName>
</protein>
<evidence type="ECO:0000256" key="2">
    <source>
        <dbReference type="SAM" id="SignalP"/>
    </source>
</evidence>
<dbReference type="Proteomes" id="UP000317648">
    <property type="component" value="Chromosome"/>
</dbReference>